<organism evidence="1 2">
    <name type="scientific">Rhizoctonia solani AG-3 Rhs1AP</name>
    <dbReference type="NCBI Taxonomy" id="1086054"/>
    <lineage>
        <taxon>Eukaryota</taxon>
        <taxon>Fungi</taxon>
        <taxon>Dikarya</taxon>
        <taxon>Basidiomycota</taxon>
        <taxon>Agaricomycotina</taxon>
        <taxon>Agaricomycetes</taxon>
        <taxon>Cantharellales</taxon>
        <taxon>Ceratobasidiaceae</taxon>
        <taxon>Rhizoctonia</taxon>
    </lineage>
</organism>
<feature type="non-terminal residue" evidence="1">
    <location>
        <position position="298"/>
    </location>
</feature>
<evidence type="ECO:0000313" key="2">
    <source>
        <dbReference type="Proteomes" id="UP000030108"/>
    </source>
</evidence>
<dbReference type="SUPFAM" id="SSF52047">
    <property type="entry name" value="RNI-like"/>
    <property type="match status" value="1"/>
</dbReference>
<sequence>MCPQLTRLKFSPDQVPDWDTWDYISGLPILRELTSLEVHSAEINNAGYLWLSKLPKLQDLMLNVGDPYGQLPKPDSSLDHDFVAYPQAFSALRSLYISVINEKGLQYIMQIWRTIATHVTHITIETWDRICTLEIFSELCTGLITDCPNTSFFHLHEPSAIGDKAPPLPVSHFSTLQKLSLRTLRIDRRLALEDGRGAMKSIGTLFPQLEELWLENTPITIDDLLQATKYLPCIRRSRLYLRARKPTSQPLSAILGEARQTFDGGYRPNSNLVIELGYGGSSRGHVDYNGADWDFVAR</sequence>
<dbReference type="AlphaFoldDB" id="X8JAM0"/>
<dbReference type="Gene3D" id="3.80.10.10">
    <property type="entry name" value="Ribonuclease Inhibitor"/>
    <property type="match status" value="1"/>
</dbReference>
<reference evidence="2" key="1">
    <citation type="journal article" date="2014" name="Genome Announc.">
        <title>Draft genome sequence of the plant-pathogenic soil fungus Rhizoctonia solani anastomosis group 3 strain Rhs1AP.</title>
        <authorList>
            <person name="Cubeta M.A."/>
            <person name="Thomas E."/>
            <person name="Dean R.A."/>
            <person name="Jabaji S."/>
            <person name="Neate S.M."/>
            <person name="Tavantzis S."/>
            <person name="Toda T."/>
            <person name="Vilgalys R."/>
            <person name="Bharathan N."/>
            <person name="Fedorova-Abrams N."/>
            <person name="Pakala S.B."/>
            <person name="Pakala S.M."/>
            <person name="Zafar N."/>
            <person name="Joardar V."/>
            <person name="Losada L."/>
            <person name="Nierman W.C."/>
        </authorList>
    </citation>
    <scope>NUCLEOTIDE SEQUENCE [LARGE SCALE GENOMIC DNA]</scope>
    <source>
        <strain evidence="2">AG-3</strain>
    </source>
</reference>
<accession>X8JAM0</accession>
<protein>
    <recommendedName>
        <fullName evidence="3">F-box-like domain protein</fullName>
    </recommendedName>
</protein>
<dbReference type="InterPro" id="IPR032675">
    <property type="entry name" value="LRR_dom_sf"/>
</dbReference>
<dbReference type="EMBL" id="JATN01000319">
    <property type="protein sequence ID" value="EUC61070.1"/>
    <property type="molecule type" value="Genomic_DNA"/>
</dbReference>
<evidence type="ECO:0008006" key="3">
    <source>
        <dbReference type="Google" id="ProtNLM"/>
    </source>
</evidence>
<evidence type="ECO:0000313" key="1">
    <source>
        <dbReference type="EMBL" id="EUC61070.1"/>
    </source>
</evidence>
<name>X8JAM0_9AGAM</name>
<gene>
    <name evidence="1" type="ORF">RSOL_381400</name>
</gene>
<proteinExistence type="predicted"/>
<comment type="caution">
    <text evidence="1">The sequence shown here is derived from an EMBL/GenBank/DDBJ whole genome shotgun (WGS) entry which is preliminary data.</text>
</comment>
<dbReference type="Proteomes" id="UP000030108">
    <property type="component" value="Unassembled WGS sequence"/>
</dbReference>